<proteinExistence type="predicted"/>
<organism evidence="1 2">
    <name type="scientific">Fimbriiglobus ruber</name>
    <dbReference type="NCBI Taxonomy" id="1908690"/>
    <lineage>
        <taxon>Bacteria</taxon>
        <taxon>Pseudomonadati</taxon>
        <taxon>Planctomycetota</taxon>
        <taxon>Planctomycetia</taxon>
        <taxon>Gemmatales</taxon>
        <taxon>Gemmataceae</taxon>
        <taxon>Fimbriiglobus</taxon>
    </lineage>
</organism>
<evidence type="ECO:0000313" key="1">
    <source>
        <dbReference type="EMBL" id="OWK43150.1"/>
    </source>
</evidence>
<dbReference type="Proteomes" id="UP000214646">
    <property type="component" value="Unassembled WGS sequence"/>
</dbReference>
<name>A0A225DNW1_9BACT</name>
<gene>
    <name evidence="1" type="ORF">FRUB_02749</name>
</gene>
<sequence>MERRLRKLLRMRFAAALKGKQLVCLDIPDDYQFLQPELLTVLTERLVPHLGLPTDFKEHP</sequence>
<protein>
    <submittedName>
        <fullName evidence="1">Uncharacterized protein</fullName>
    </submittedName>
</protein>
<dbReference type="EMBL" id="NIDE01000004">
    <property type="protein sequence ID" value="OWK43150.1"/>
    <property type="molecule type" value="Genomic_DNA"/>
</dbReference>
<accession>A0A225DNW1</accession>
<reference evidence="2" key="1">
    <citation type="submission" date="2017-06" db="EMBL/GenBank/DDBJ databases">
        <title>Genome analysis of Fimbriiglobus ruber SP5, the first member of the order Planctomycetales with confirmed chitinolytic capability.</title>
        <authorList>
            <person name="Ravin N.V."/>
            <person name="Rakitin A.L."/>
            <person name="Ivanova A.A."/>
            <person name="Beletsky A.V."/>
            <person name="Kulichevskaya I.S."/>
            <person name="Mardanov A.V."/>
            <person name="Dedysh S.N."/>
        </authorList>
    </citation>
    <scope>NUCLEOTIDE SEQUENCE [LARGE SCALE GENOMIC DNA]</scope>
    <source>
        <strain evidence="2">SP5</strain>
    </source>
</reference>
<dbReference type="AlphaFoldDB" id="A0A225DNW1"/>
<keyword evidence="2" id="KW-1185">Reference proteome</keyword>
<evidence type="ECO:0000313" key="2">
    <source>
        <dbReference type="Proteomes" id="UP000214646"/>
    </source>
</evidence>
<comment type="caution">
    <text evidence="1">The sequence shown here is derived from an EMBL/GenBank/DDBJ whole genome shotgun (WGS) entry which is preliminary data.</text>
</comment>